<dbReference type="RefSeq" id="YP_007676528.1">
    <property type="nucleotide sequence ID" value="NC_020868.1"/>
</dbReference>
<dbReference type="KEGG" id="vg:15013171"/>
<organism evidence="1 2">
    <name type="scientific">Vibrio phage VBP32</name>
    <dbReference type="NCBI Taxonomy" id="754072"/>
    <lineage>
        <taxon>Viruses</taxon>
        <taxon>Duplodnaviria</taxon>
        <taxon>Heunggongvirae</taxon>
        <taxon>Uroviricota</taxon>
        <taxon>Caudoviricetes</taxon>
        <taxon>Schitoviridae</taxon>
        <taxon>Fuhrmanvirinae</taxon>
        <taxon>Stoningtonvirus</taxon>
        <taxon>Stoningtonvirus VBP47</taxon>
    </lineage>
</organism>
<name>M4SLE8_9CAUD</name>
<evidence type="ECO:0000313" key="1">
    <source>
        <dbReference type="EMBL" id="AGH57177.1"/>
    </source>
</evidence>
<reference evidence="1 2" key="1">
    <citation type="submission" date="2010-11" db="EMBL/GenBank/DDBJ databases">
        <title>The Genome Sequence of Vibrio phage VBP32.</title>
        <authorList>
            <consortium name="The Broad Institute Genome Sequencing Platform"/>
            <person name="Henn M.R."/>
            <person name="Wharam S."/>
            <person name="Gilg I."/>
            <person name="Martinez Martinez J."/>
            <person name="Wilson W."/>
            <person name="Levin J."/>
            <person name="Malboeuf C."/>
            <person name="Casali M."/>
            <person name="Russ C."/>
            <person name="Lennon N."/>
            <person name="Chapman S.B."/>
            <person name="Erlich R."/>
            <person name="Young S.K."/>
            <person name="Yandava C."/>
            <person name="Zeng Q."/>
            <person name="Fitzgerald M.F."/>
            <person name="Alvarado L."/>
            <person name="Anderson S."/>
            <person name="Berlin A."/>
            <person name="Chen Z."/>
            <person name="Freedman E."/>
            <person name="Gellesch M."/>
            <person name="Goldberg J."/>
            <person name="Green L."/>
            <person name="Griggs A."/>
            <person name="Gujja S."/>
            <person name="Heilman E."/>
            <person name="Heiman D."/>
            <person name="Hollinger A."/>
            <person name="Howarth C."/>
            <person name="Larson L."/>
            <person name="Mehta T."/>
            <person name="Neiman D."/>
            <person name="Pearson M."/>
            <person name="Roberts A."/>
            <person name="Ryan E."/>
            <person name="Saif S."/>
            <person name="Shea T."/>
            <person name="Shenoy N."/>
            <person name="Sisk P."/>
            <person name="Stolte C."/>
            <person name="Sykes S."/>
            <person name="White J."/>
            <person name="Haas B."/>
            <person name="Nusbaum C."/>
            <person name="Birren B."/>
        </authorList>
    </citation>
    <scope>NUCLEOTIDE SEQUENCE [LARGE SCALE GENOMIC DNA]</scope>
    <source>
        <strain evidence="1 2">VBP32</strain>
    </source>
</reference>
<evidence type="ECO:0000313" key="2">
    <source>
        <dbReference type="Proteomes" id="UP000201725"/>
    </source>
</evidence>
<protein>
    <submittedName>
        <fullName evidence="1">Uncharacterized protein</fullName>
    </submittedName>
</protein>
<dbReference type="GeneID" id="15013171"/>
<accession>M4SLE8</accession>
<sequence>MWKILHDLYGYRVAWNGYDYFVWDEDEQQIVEGRLDDWQLKQMSICIQMCHAELEYLTKSKTKAIRYLKTVEVLT</sequence>
<proteinExistence type="predicted"/>
<dbReference type="Proteomes" id="UP000201725">
    <property type="component" value="Segment"/>
</dbReference>
<dbReference type="EMBL" id="HQ634196">
    <property type="protein sequence ID" value="AGH57177.1"/>
    <property type="molecule type" value="Genomic_DNA"/>
</dbReference>
<gene>
    <name evidence="1" type="ORF">VPMG_00038</name>
</gene>